<accession>A0A0G0MK06</accession>
<dbReference type="EMBL" id="LBUX01000015">
    <property type="protein sequence ID" value="KKQ74059.1"/>
    <property type="molecule type" value="Genomic_DNA"/>
</dbReference>
<dbReference type="AlphaFoldDB" id="A0A0G0MK06"/>
<gene>
    <name evidence="2" type="ORF">US94_C0015G0007</name>
</gene>
<feature type="region of interest" description="Disordered" evidence="1">
    <location>
        <begin position="35"/>
        <end position="65"/>
    </location>
</feature>
<comment type="caution">
    <text evidence="2">The sequence shown here is derived from an EMBL/GenBank/DDBJ whole genome shotgun (WGS) entry which is preliminary data.</text>
</comment>
<evidence type="ECO:0000313" key="3">
    <source>
        <dbReference type="Proteomes" id="UP000034498"/>
    </source>
</evidence>
<name>A0A0G0MK06_9BACT</name>
<sequence>MKNSKQVKVKGKIVKPNSFLETEKSHKNWYEIEVGMGKQRGKPRAVPSNVKKAKGEFKKHSHEGK</sequence>
<reference evidence="2 3" key="1">
    <citation type="journal article" date="2015" name="Nature">
        <title>rRNA introns, odd ribosomes, and small enigmatic genomes across a large radiation of phyla.</title>
        <authorList>
            <person name="Brown C.T."/>
            <person name="Hug L.A."/>
            <person name="Thomas B.C."/>
            <person name="Sharon I."/>
            <person name="Castelle C.J."/>
            <person name="Singh A."/>
            <person name="Wilkins M.J."/>
            <person name="Williams K.H."/>
            <person name="Banfield J.F."/>
        </authorList>
    </citation>
    <scope>NUCLEOTIDE SEQUENCE [LARGE SCALE GENOMIC DNA]</scope>
</reference>
<organism evidence="2 3">
    <name type="scientific">Berkelbacteria bacterium GW2011_GWB1_38_5</name>
    <dbReference type="NCBI Taxonomy" id="1618336"/>
    <lineage>
        <taxon>Bacteria</taxon>
        <taxon>Candidatus Berkelbacteria</taxon>
    </lineage>
</organism>
<evidence type="ECO:0000256" key="1">
    <source>
        <dbReference type="SAM" id="MobiDB-lite"/>
    </source>
</evidence>
<proteinExistence type="predicted"/>
<feature type="compositionally biased region" description="Basic and acidic residues" evidence="1">
    <location>
        <begin position="53"/>
        <end position="65"/>
    </location>
</feature>
<protein>
    <submittedName>
        <fullName evidence="2">Uncharacterized protein</fullName>
    </submittedName>
</protein>
<dbReference type="STRING" id="1618336.US94_C0015G0007"/>
<dbReference type="Proteomes" id="UP000034498">
    <property type="component" value="Unassembled WGS sequence"/>
</dbReference>
<evidence type="ECO:0000313" key="2">
    <source>
        <dbReference type="EMBL" id="KKQ74059.1"/>
    </source>
</evidence>